<reference evidence="1" key="1">
    <citation type="submission" date="2024-09" db="EMBL/GenBank/DDBJ databases">
        <title>Black Yeasts Isolated from many extreme environments.</title>
        <authorList>
            <person name="Coleine C."/>
            <person name="Stajich J.E."/>
            <person name="Selbmann L."/>
        </authorList>
    </citation>
    <scope>NUCLEOTIDE SEQUENCE</scope>
    <source>
        <strain evidence="1">CCFEE 5737</strain>
    </source>
</reference>
<sequence>MPTSQHPTWTLPFRDRALLSETSPLTAYLLRLITIKRSNLCLSADVTSTSELLAVAEEVGDSICLLKTHADIINDFSDRTVRGLREIAKRKRFLVFEDRKFGDIGSTVQKQYTAGPLSIAKWAEITNAHIFPGPAIVKALREAAADSIAAYNTHVCTEITGPSGLSPRTSRSYDDADDDSPVIEEPEPEPEQPPTDSSPTTVVVNGTHLQAPTPHHPNGRKPSIVSVSTTIHMQTEPISPQPTPFLDGSDADGRSSSDDRDTVFDRLGSTPFLRALLLLAEMSSEGHLMTGDYTAKCVEIARQYKDFVMGFVAQRSLNQREGDNFITMTPGCSLPPPGHDGGAMGDGLGQQYNTPRKLVLEQGCDVVIVGRGILKAEDRGAEAERYRKEAWEAYEERIGLKG</sequence>
<gene>
    <name evidence="1" type="ORF">LTS18_002924</name>
</gene>
<organism evidence="1 2">
    <name type="scientific">Coniosporium uncinatum</name>
    <dbReference type="NCBI Taxonomy" id="93489"/>
    <lineage>
        <taxon>Eukaryota</taxon>
        <taxon>Fungi</taxon>
        <taxon>Dikarya</taxon>
        <taxon>Ascomycota</taxon>
        <taxon>Pezizomycotina</taxon>
        <taxon>Dothideomycetes</taxon>
        <taxon>Dothideomycetes incertae sedis</taxon>
        <taxon>Coniosporium</taxon>
    </lineage>
</organism>
<dbReference type="Proteomes" id="UP001186974">
    <property type="component" value="Unassembled WGS sequence"/>
</dbReference>
<dbReference type="EMBL" id="JAWDJW010007033">
    <property type="protein sequence ID" value="KAK3063008.1"/>
    <property type="molecule type" value="Genomic_DNA"/>
</dbReference>
<proteinExistence type="predicted"/>
<protein>
    <submittedName>
        <fullName evidence="1">Uncharacterized protein</fullName>
    </submittedName>
</protein>
<comment type="caution">
    <text evidence="1">The sequence shown here is derived from an EMBL/GenBank/DDBJ whole genome shotgun (WGS) entry which is preliminary data.</text>
</comment>
<evidence type="ECO:0000313" key="2">
    <source>
        <dbReference type="Proteomes" id="UP001186974"/>
    </source>
</evidence>
<keyword evidence="2" id="KW-1185">Reference proteome</keyword>
<name>A0ACC3D7M5_9PEZI</name>
<evidence type="ECO:0000313" key="1">
    <source>
        <dbReference type="EMBL" id="KAK3063008.1"/>
    </source>
</evidence>
<accession>A0ACC3D7M5</accession>